<protein>
    <submittedName>
        <fullName evidence="2">Uncharacterized protein</fullName>
    </submittedName>
</protein>
<dbReference type="EMBL" id="CAJNOW010021366">
    <property type="protein sequence ID" value="CAF1683947.1"/>
    <property type="molecule type" value="Genomic_DNA"/>
</dbReference>
<dbReference type="AlphaFoldDB" id="A0A816H5I2"/>
<dbReference type="Proteomes" id="UP000663834">
    <property type="component" value="Unassembled WGS sequence"/>
</dbReference>
<keyword evidence="1" id="KW-0472">Membrane</keyword>
<gene>
    <name evidence="2" type="ORF">KQP761_LOCUS37750</name>
</gene>
<keyword evidence="1" id="KW-1133">Transmembrane helix</keyword>
<evidence type="ECO:0000313" key="3">
    <source>
        <dbReference type="Proteomes" id="UP000663834"/>
    </source>
</evidence>
<feature type="transmembrane region" description="Helical" evidence="1">
    <location>
        <begin position="248"/>
        <end position="268"/>
    </location>
</feature>
<proteinExistence type="predicted"/>
<reference evidence="2" key="1">
    <citation type="submission" date="2021-02" db="EMBL/GenBank/DDBJ databases">
        <authorList>
            <person name="Nowell W R."/>
        </authorList>
    </citation>
    <scope>NUCLEOTIDE SEQUENCE</scope>
</reference>
<organism evidence="2 3">
    <name type="scientific">Rotaria magnacalcarata</name>
    <dbReference type="NCBI Taxonomy" id="392030"/>
    <lineage>
        <taxon>Eukaryota</taxon>
        <taxon>Metazoa</taxon>
        <taxon>Spiralia</taxon>
        <taxon>Gnathifera</taxon>
        <taxon>Rotifera</taxon>
        <taxon>Eurotatoria</taxon>
        <taxon>Bdelloidea</taxon>
        <taxon>Philodinida</taxon>
        <taxon>Philodinidae</taxon>
        <taxon>Rotaria</taxon>
    </lineage>
</organism>
<accession>A0A816H5I2</accession>
<dbReference type="OrthoDB" id="10039956at2759"/>
<evidence type="ECO:0000313" key="2">
    <source>
        <dbReference type="EMBL" id="CAF1683947.1"/>
    </source>
</evidence>
<comment type="caution">
    <text evidence="2">The sequence shown here is derived from an EMBL/GenBank/DDBJ whole genome shotgun (WGS) entry which is preliminary data.</text>
</comment>
<sequence>MAARRFEVTPVIESDRETSAMQRTEMVPLINIENEIPSAPPPLSIYIASNGGKNKNRTSSRIFSKILQRRYSDIRRRATVAAAGDFRNDQIAKSLSADIINQTDSKSTLSLPSQHTSAAIDQQVEEIDTYSTMQSNNYDTNPLNVTNKFLQELRLKRRELRDKAKNISIDQRIAFNRRQNRRVIVRAQDIFDVHFETHDEDDTPILESTIFTEEYQEKIRGDIFNELNRQRMKEYHKNRRHLVLGRSLLMFMTALFVFMGLTLIYVVFDLFGRITHLNANTSENIFISMTYDQRINLY</sequence>
<evidence type="ECO:0000256" key="1">
    <source>
        <dbReference type="SAM" id="Phobius"/>
    </source>
</evidence>
<keyword evidence="1" id="KW-0812">Transmembrane</keyword>
<name>A0A816H5I2_9BILA</name>